<gene>
    <name evidence="1" type="ORF">ASN18_2357</name>
</gene>
<dbReference type="GO" id="GO:0016301">
    <property type="term" value="F:kinase activity"/>
    <property type="evidence" value="ECO:0007669"/>
    <property type="project" value="UniProtKB-KW"/>
</dbReference>
<accession>A0ABR5SH46</accession>
<reference evidence="1 2" key="1">
    <citation type="submission" date="2015-11" db="EMBL/GenBank/DDBJ databases">
        <authorList>
            <person name="Lin W."/>
        </authorList>
    </citation>
    <scope>NUCLEOTIDE SEQUENCE [LARGE SCALE GENOMIC DNA]</scope>
    <source>
        <strain evidence="1 2">HCH-1</strain>
    </source>
</reference>
<name>A0ABR5SH46_9BACT</name>
<protein>
    <submittedName>
        <fullName evidence="1">Multi-sensor signal transduction histidine kinase</fullName>
    </submittedName>
</protein>
<organism evidence="1 2">
    <name type="scientific">Candidatus Magnetominusculus xianensis</name>
    <dbReference type="NCBI Taxonomy" id="1748249"/>
    <lineage>
        <taxon>Bacteria</taxon>
        <taxon>Pseudomonadati</taxon>
        <taxon>Nitrospirota</taxon>
        <taxon>Nitrospiria</taxon>
        <taxon>Nitrospirales</taxon>
        <taxon>Nitrospiraceae</taxon>
        <taxon>Candidatus Magnetominusculus</taxon>
    </lineage>
</organism>
<dbReference type="Proteomes" id="UP000060487">
    <property type="component" value="Unassembled WGS sequence"/>
</dbReference>
<sequence length="200" mass="22575">MIEDNNISEKDRTIADYAMACELVCHISSYVTEDSAIDNIMHLFRTLCAPSSIIYLSIVEDHPTEVRTFPEKTADKTVLNDLVENFKDDYALTASGKGFRLKIRGREGVIGLIEIDGLLFPEYKNHYLNLSLTIASALGLSISNSRIYQALVNVNTQLETFKKISIGRELKMIELKEEINTLVESMGQPIKYKIPNKVNK</sequence>
<evidence type="ECO:0000313" key="2">
    <source>
        <dbReference type="Proteomes" id="UP000060487"/>
    </source>
</evidence>
<keyword evidence="1" id="KW-0808">Transferase</keyword>
<keyword evidence="1" id="KW-0418">Kinase</keyword>
<comment type="caution">
    <text evidence="1">The sequence shown here is derived from an EMBL/GenBank/DDBJ whole genome shotgun (WGS) entry which is preliminary data.</text>
</comment>
<dbReference type="RefSeq" id="WP_085052959.1">
    <property type="nucleotide sequence ID" value="NZ_LNQR01000082.1"/>
</dbReference>
<keyword evidence="2" id="KW-1185">Reference proteome</keyword>
<evidence type="ECO:0000313" key="1">
    <source>
        <dbReference type="EMBL" id="KWT82917.1"/>
    </source>
</evidence>
<dbReference type="EMBL" id="LNQR01000082">
    <property type="protein sequence ID" value="KWT82917.1"/>
    <property type="molecule type" value="Genomic_DNA"/>
</dbReference>
<proteinExistence type="predicted"/>